<evidence type="ECO:0000313" key="9">
    <source>
        <dbReference type="Proteomes" id="UP000499080"/>
    </source>
</evidence>
<evidence type="ECO:0000313" key="7">
    <source>
        <dbReference type="EMBL" id="GBN70894.1"/>
    </source>
</evidence>
<dbReference type="Gene3D" id="1.20.1070.10">
    <property type="entry name" value="Rhodopsin 7-helix transmembrane proteins"/>
    <property type="match status" value="1"/>
</dbReference>
<name>A0A4Y2R5A0_ARAVE</name>
<evidence type="ECO:0008006" key="10">
    <source>
        <dbReference type="Google" id="ProtNLM"/>
    </source>
</evidence>
<reference evidence="7 9" key="1">
    <citation type="journal article" date="2019" name="Sci. Rep.">
        <title>Orb-weaving spider Araneus ventricosus genome elucidates the spidroin gene catalogue.</title>
        <authorList>
            <person name="Kono N."/>
            <person name="Nakamura H."/>
            <person name="Ohtoshi R."/>
            <person name="Moran D.A.P."/>
            <person name="Shinohara A."/>
            <person name="Yoshida Y."/>
            <person name="Fujiwara M."/>
            <person name="Mori M."/>
            <person name="Tomita M."/>
            <person name="Arakawa K."/>
        </authorList>
    </citation>
    <scope>NUCLEOTIDE SEQUENCE [LARGE SCALE GENOMIC DNA]</scope>
</reference>
<gene>
    <name evidence="7" type="ORF">AVEN_243060_1</name>
    <name evidence="8" type="ORF">AVEN_2631_1</name>
</gene>
<organism evidence="7 9">
    <name type="scientific">Araneus ventricosus</name>
    <name type="common">Orbweaver spider</name>
    <name type="synonym">Epeira ventricosa</name>
    <dbReference type="NCBI Taxonomy" id="182803"/>
    <lineage>
        <taxon>Eukaryota</taxon>
        <taxon>Metazoa</taxon>
        <taxon>Ecdysozoa</taxon>
        <taxon>Arthropoda</taxon>
        <taxon>Chelicerata</taxon>
        <taxon>Arachnida</taxon>
        <taxon>Araneae</taxon>
        <taxon>Araneomorphae</taxon>
        <taxon>Entelegynae</taxon>
        <taxon>Araneoidea</taxon>
        <taxon>Araneidae</taxon>
        <taxon>Araneus</taxon>
    </lineage>
</organism>
<dbReference type="OrthoDB" id="2101615at2759"/>
<keyword evidence="6" id="KW-1133">Transmembrane helix</keyword>
<comment type="caution">
    <text evidence="7">The sequence shown here is derived from an EMBL/GenBank/DDBJ whole genome shotgun (WGS) entry which is preliminary data.</text>
</comment>
<dbReference type="SUPFAM" id="SSF81321">
    <property type="entry name" value="Family A G protein-coupled receptor-like"/>
    <property type="match status" value="1"/>
</dbReference>
<evidence type="ECO:0000256" key="3">
    <source>
        <dbReference type="ARBA" id="ARBA00023170"/>
    </source>
</evidence>
<dbReference type="InterPro" id="IPR050125">
    <property type="entry name" value="GPCR_opsins"/>
</dbReference>
<evidence type="ECO:0000256" key="2">
    <source>
        <dbReference type="ARBA" id="ARBA00023040"/>
    </source>
</evidence>
<feature type="transmembrane region" description="Helical" evidence="6">
    <location>
        <begin position="178"/>
        <end position="205"/>
    </location>
</feature>
<evidence type="ECO:0000256" key="6">
    <source>
        <dbReference type="SAM" id="Phobius"/>
    </source>
</evidence>
<dbReference type="PANTHER" id="PTHR24240">
    <property type="entry name" value="OPSIN"/>
    <property type="match status" value="1"/>
</dbReference>
<keyword evidence="5" id="KW-0716">Sensory transduction</keyword>
<dbReference type="GO" id="GO:0004930">
    <property type="term" value="F:G protein-coupled receptor activity"/>
    <property type="evidence" value="ECO:0007669"/>
    <property type="project" value="UniProtKB-KW"/>
</dbReference>
<accession>A0A4Y2R5A0</accession>
<keyword evidence="6" id="KW-0472">Membrane</keyword>
<keyword evidence="3" id="KW-0675">Receptor</keyword>
<evidence type="ECO:0000256" key="1">
    <source>
        <dbReference type="ARBA" id="ARBA00004141"/>
    </source>
</evidence>
<keyword evidence="2" id="KW-0297">G-protein coupled receptor</keyword>
<evidence type="ECO:0000313" key="8">
    <source>
        <dbReference type="EMBL" id="GBN71031.1"/>
    </source>
</evidence>
<feature type="transmembrane region" description="Helical" evidence="6">
    <location>
        <begin position="146"/>
        <end position="166"/>
    </location>
</feature>
<sequence>MLSDRCLSPNQFGTLIQSWSHSSFALPETETQFRASLIRFFTALLVPTPTPPFLFLPQGVELRLPFTLLDNRNPGRPTTKLPCPQWSIPTLGWFLSFITKGAVQAHCAEKSELDAANIAPNGALTLIKNSPKPTGRSSTARAEQKVTIMASMMILCTLAAWTPYAVVSLMVSLGYDYMLGPVASVCPAIFAKTSVVYNPIVYFFFNTQVKSYFLIKHIW</sequence>
<dbReference type="EMBL" id="BGPR01015894">
    <property type="protein sequence ID" value="GBN71031.1"/>
    <property type="molecule type" value="Genomic_DNA"/>
</dbReference>
<dbReference type="GO" id="GO:0007601">
    <property type="term" value="P:visual perception"/>
    <property type="evidence" value="ECO:0007669"/>
    <property type="project" value="UniProtKB-KW"/>
</dbReference>
<protein>
    <recommendedName>
        <fullName evidence="10">G-protein coupled receptors family 1 profile domain-containing protein</fullName>
    </recommendedName>
</protein>
<keyword evidence="9" id="KW-1185">Reference proteome</keyword>
<dbReference type="AlphaFoldDB" id="A0A4Y2R5A0"/>
<dbReference type="EMBL" id="BGPR01015866">
    <property type="protein sequence ID" value="GBN70894.1"/>
    <property type="molecule type" value="Genomic_DNA"/>
</dbReference>
<dbReference type="GO" id="GO:0016020">
    <property type="term" value="C:membrane"/>
    <property type="evidence" value="ECO:0007669"/>
    <property type="project" value="UniProtKB-SubCell"/>
</dbReference>
<keyword evidence="4" id="KW-0807">Transducer</keyword>
<comment type="subcellular location">
    <subcellularLocation>
        <location evidence="1">Membrane</location>
        <topology evidence="1">Multi-pass membrane protein</topology>
    </subcellularLocation>
</comment>
<dbReference type="Proteomes" id="UP000499080">
    <property type="component" value="Unassembled WGS sequence"/>
</dbReference>
<evidence type="ECO:0000256" key="4">
    <source>
        <dbReference type="ARBA" id="ARBA00023224"/>
    </source>
</evidence>
<proteinExistence type="predicted"/>
<keyword evidence="6" id="KW-0812">Transmembrane</keyword>
<evidence type="ECO:0000256" key="5">
    <source>
        <dbReference type="ARBA" id="ARBA00023305"/>
    </source>
</evidence>
<keyword evidence="5" id="KW-0844">Vision</keyword>